<evidence type="ECO:0000313" key="4">
    <source>
        <dbReference type="Proteomes" id="UP000254956"/>
    </source>
</evidence>
<dbReference type="AlphaFoldDB" id="A0A380BXF2"/>
<evidence type="ECO:0000313" key="5">
    <source>
        <dbReference type="Proteomes" id="UP000321598"/>
    </source>
</evidence>
<feature type="transmembrane region" description="Helical" evidence="1">
    <location>
        <begin position="33"/>
        <end position="58"/>
    </location>
</feature>
<keyword evidence="5" id="KW-1185">Reference proteome</keyword>
<accession>A0A380BXF2</accession>
<keyword evidence="1" id="KW-0472">Membrane</keyword>
<feature type="transmembrane region" description="Helical" evidence="1">
    <location>
        <begin position="188"/>
        <end position="209"/>
    </location>
</feature>
<organism evidence="3 4">
    <name type="scientific">Staphylococcus arlettae</name>
    <dbReference type="NCBI Taxonomy" id="29378"/>
    <lineage>
        <taxon>Bacteria</taxon>
        <taxon>Bacillati</taxon>
        <taxon>Bacillota</taxon>
        <taxon>Bacilli</taxon>
        <taxon>Bacillales</taxon>
        <taxon>Staphylococcaceae</taxon>
        <taxon>Staphylococcus</taxon>
    </lineage>
</organism>
<sequence length="370" mass="39556">MKRIMLIGSAFIGIIVGAGFASGQEILQYFTSFGALGVLAAVVSTILFAYVGMMLVWLGSKLKAESHTVVIRKITGDSAVGKTIAGIVDIVLIIALFGFGVVMLAGGGSSFEQQFGIPAFLGTALMAILVFLFGMMKIDGVVKVIGNITPLLIICILIIAGYCIVTMSGSFSELNQLAQSHKPAVPNWFLAGVNYVSLNVGLGASMSIVMGGSEKNPKVAAWGGLVGGLVLGVMIMLSHFAILTNIDTVGHLALPMLGLVNDISPIFGIFMSIVIYLMIFNTCLGMFYSLATRFTKNDTKQFKVFYTVMILIGFVVSFAGFKDLMTFFYPVIGYLGLVLIGVLIYAPFKMKKLENKAPEHYPNNVGQTNS</sequence>
<dbReference type="Proteomes" id="UP000254956">
    <property type="component" value="Unassembled WGS sequence"/>
</dbReference>
<reference evidence="2 5" key="2">
    <citation type="submission" date="2019-07" db="EMBL/GenBank/DDBJ databases">
        <title>Whole genome shotgun sequence of Staphylococcus arlettae NBRC 109765.</title>
        <authorList>
            <person name="Hosoyama A."/>
            <person name="Uohara A."/>
            <person name="Ohji S."/>
            <person name="Ichikawa N."/>
        </authorList>
    </citation>
    <scope>NUCLEOTIDE SEQUENCE [LARGE SCALE GENOMIC DNA]</scope>
    <source>
        <strain evidence="2 5">NBRC 109765</strain>
    </source>
</reference>
<dbReference type="OrthoDB" id="4424890at2"/>
<keyword evidence="1" id="KW-0812">Transmembrane</keyword>
<keyword evidence="1" id="KW-1133">Transmembrane helix</keyword>
<evidence type="ECO:0000313" key="3">
    <source>
        <dbReference type="EMBL" id="SUJ07839.1"/>
    </source>
</evidence>
<evidence type="ECO:0000256" key="1">
    <source>
        <dbReference type="SAM" id="Phobius"/>
    </source>
</evidence>
<feature type="transmembrane region" description="Helical" evidence="1">
    <location>
        <begin position="117"/>
        <end position="136"/>
    </location>
</feature>
<feature type="transmembrane region" description="Helical" evidence="1">
    <location>
        <begin position="79"/>
        <end position="105"/>
    </location>
</feature>
<dbReference type="PANTHER" id="PTHR37814:SF1">
    <property type="entry name" value="MEMBRANE PROTEIN"/>
    <property type="match status" value="1"/>
</dbReference>
<proteinExistence type="predicted"/>
<feature type="transmembrane region" description="Helical" evidence="1">
    <location>
        <begin position="302"/>
        <end position="321"/>
    </location>
</feature>
<reference evidence="3 4" key="1">
    <citation type="submission" date="2018-06" db="EMBL/GenBank/DDBJ databases">
        <authorList>
            <consortium name="Pathogen Informatics"/>
            <person name="Doyle S."/>
        </authorList>
    </citation>
    <scope>NUCLEOTIDE SEQUENCE [LARGE SCALE GENOMIC DNA]</scope>
    <source>
        <strain evidence="3 4">NCTC12413</strain>
    </source>
</reference>
<feature type="transmembrane region" description="Helical" evidence="1">
    <location>
        <begin position="148"/>
        <end position="168"/>
    </location>
</feature>
<dbReference type="EMBL" id="UGZE01000001">
    <property type="protein sequence ID" value="SUJ07839.1"/>
    <property type="molecule type" value="Genomic_DNA"/>
</dbReference>
<dbReference type="RefSeq" id="WP_002510726.1">
    <property type="nucleotide sequence ID" value="NZ_BKAV01000033.1"/>
</dbReference>
<feature type="transmembrane region" description="Helical" evidence="1">
    <location>
        <begin position="221"/>
        <end position="246"/>
    </location>
</feature>
<dbReference type="InterPro" id="IPR038728">
    <property type="entry name" value="YkvI-like"/>
</dbReference>
<name>A0A380BXF2_9STAP</name>
<dbReference type="Proteomes" id="UP000321598">
    <property type="component" value="Unassembled WGS sequence"/>
</dbReference>
<evidence type="ECO:0000313" key="2">
    <source>
        <dbReference type="EMBL" id="GEQ01327.1"/>
    </source>
</evidence>
<dbReference type="EMBL" id="BKAV01000033">
    <property type="protein sequence ID" value="GEQ01327.1"/>
    <property type="molecule type" value="Genomic_DNA"/>
</dbReference>
<gene>
    <name evidence="3" type="ORF">NCTC12413_00198</name>
    <name evidence="2" type="ORF">SAR03_23640</name>
</gene>
<dbReference type="PANTHER" id="PTHR37814">
    <property type="entry name" value="CONSERVED MEMBRANE PROTEIN"/>
    <property type="match status" value="1"/>
</dbReference>
<protein>
    <submittedName>
        <fullName evidence="3">Branched-chain amino acid transport system II carrier protein</fullName>
    </submittedName>
    <submittedName>
        <fullName evidence="2">Membrane protein</fullName>
    </submittedName>
</protein>
<feature type="transmembrane region" description="Helical" evidence="1">
    <location>
        <begin position="327"/>
        <end position="346"/>
    </location>
</feature>
<feature type="transmembrane region" description="Helical" evidence="1">
    <location>
        <begin position="266"/>
        <end position="290"/>
    </location>
</feature>